<dbReference type="GO" id="GO:0045651">
    <property type="term" value="P:positive regulation of macrophage differentiation"/>
    <property type="evidence" value="ECO:0007669"/>
    <property type="project" value="TreeGrafter"/>
</dbReference>
<evidence type="ECO:0000313" key="1">
    <source>
        <dbReference type="Ensembl" id="ENSCABP00000031615.1"/>
    </source>
</evidence>
<protein>
    <submittedName>
        <fullName evidence="1">Uncharacterized protein</fullName>
    </submittedName>
</protein>
<reference evidence="1" key="2">
    <citation type="submission" date="2025-09" db="UniProtKB">
        <authorList>
            <consortium name="Ensembl"/>
        </authorList>
    </citation>
    <scope>IDENTIFICATION</scope>
</reference>
<keyword evidence="2" id="KW-1185">Reference proteome</keyword>
<dbReference type="GeneTree" id="ENSGT00940000168336"/>
<dbReference type="PANTHER" id="PTHR28606:SF1">
    <property type="entry name" value="INTERLEUKIN-34"/>
    <property type="match status" value="1"/>
</dbReference>
<dbReference type="Pfam" id="PF15036">
    <property type="entry name" value="IL34"/>
    <property type="match status" value="1"/>
</dbReference>
<reference evidence="1" key="1">
    <citation type="submission" date="2025-08" db="UniProtKB">
        <authorList>
            <consortium name="Ensembl"/>
        </authorList>
    </citation>
    <scope>IDENTIFICATION</scope>
</reference>
<dbReference type="Ensembl" id="ENSCABT00000034653.1">
    <property type="protein sequence ID" value="ENSCABP00000031615.1"/>
    <property type="gene ID" value="ENSCABG00000023081.1"/>
</dbReference>
<name>A0A8C0JF31_CHEAB</name>
<dbReference type="InterPro" id="IPR020415">
    <property type="entry name" value="IL-34"/>
</dbReference>
<proteinExistence type="predicted"/>
<organism evidence="1 2">
    <name type="scientific">Chelonoidis abingdonii</name>
    <name type="common">Abingdon island giant tortoise</name>
    <name type="synonym">Testudo abingdonii</name>
    <dbReference type="NCBI Taxonomy" id="106734"/>
    <lineage>
        <taxon>Eukaryota</taxon>
        <taxon>Metazoa</taxon>
        <taxon>Chordata</taxon>
        <taxon>Craniata</taxon>
        <taxon>Vertebrata</taxon>
        <taxon>Euteleostomi</taxon>
        <taxon>Archelosauria</taxon>
        <taxon>Testudinata</taxon>
        <taxon>Testudines</taxon>
        <taxon>Cryptodira</taxon>
        <taxon>Durocryptodira</taxon>
        <taxon>Testudinoidea</taxon>
        <taxon>Testudinidae</taxon>
        <taxon>Chelonoidis</taxon>
    </lineage>
</organism>
<evidence type="ECO:0000313" key="2">
    <source>
        <dbReference type="Proteomes" id="UP000694404"/>
    </source>
</evidence>
<dbReference type="GO" id="GO:0045657">
    <property type="term" value="P:positive regulation of monocyte differentiation"/>
    <property type="evidence" value="ECO:0007669"/>
    <property type="project" value="TreeGrafter"/>
</dbReference>
<dbReference type="GO" id="GO:0005615">
    <property type="term" value="C:extracellular space"/>
    <property type="evidence" value="ECO:0007669"/>
    <property type="project" value="InterPro"/>
</dbReference>
<dbReference type="PRINTS" id="PR01938">
    <property type="entry name" value="INTRLEUKIN34"/>
</dbReference>
<dbReference type="PANTHER" id="PTHR28606">
    <property type="entry name" value="INTERLEUKIN-34"/>
    <property type="match status" value="1"/>
</dbReference>
<accession>A0A8C0JF31</accession>
<dbReference type="Proteomes" id="UP000694404">
    <property type="component" value="Unplaced"/>
</dbReference>
<dbReference type="Gene3D" id="1.20.1250.80">
    <property type="entry name" value="Interleukin-34"/>
    <property type="match status" value="1"/>
</dbReference>
<dbReference type="InterPro" id="IPR038328">
    <property type="entry name" value="IL-34_sf"/>
</dbReference>
<dbReference type="AlphaFoldDB" id="A0A8C0JF31"/>
<dbReference type="GO" id="GO:0008284">
    <property type="term" value="P:positive regulation of cell population proliferation"/>
    <property type="evidence" value="ECO:0007669"/>
    <property type="project" value="InterPro"/>
</dbReference>
<sequence length="206" mass="23389">GLEAAMQKECRIIKALQNKLTYQQRLQYMKHYFPINYTVNVQFEEVLRASNITRLVRCPNVSELSLRCLWLSVNSQVLLKIWAVLLEKHPSWEYIQDLCLLFEQLGKVDTNVWDVVEQVLTSDAGSSQKAVYPKVLLDNCVKVMRMLYSESDLGRETVPIPLGCPPPPSIMAAFSEVSRDGWSMEWLAAPASWLSVPRGASSQKGL</sequence>
<dbReference type="GO" id="GO:0005157">
    <property type="term" value="F:macrophage colony-stimulating factor receptor binding"/>
    <property type="evidence" value="ECO:0007669"/>
    <property type="project" value="InterPro"/>
</dbReference>